<keyword evidence="2" id="KW-0229">DNA integration</keyword>
<evidence type="ECO:0000256" key="2">
    <source>
        <dbReference type="ARBA" id="ARBA00022908"/>
    </source>
</evidence>
<dbReference type="InterPro" id="IPR044068">
    <property type="entry name" value="CB"/>
</dbReference>
<dbReference type="PROSITE" id="PS51898">
    <property type="entry name" value="TYR_RECOMBINASE"/>
    <property type="match status" value="1"/>
</dbReference>
<evidence type="ECO:0000256" key="3">
    <source>
        <dbReference type="ARBA" id="ARBA00023125"/>
    </source>
</evidence>
<dbReference type="InterPro" id="IPR013762">
    <property type="entry name" value="Integrase-like_cat_sf"/>
</dbReference>
<dbReference type="Proteomes" id="UP000569202">
    <property type="component" value="Unassembled WGS sequence"/>
</dbReference>
<dbReference type="PROSITE" id="PS51900">
    <property type="entry name" value="CB"/>
    <property type="match status" value="1"/>
</dbReference>
<name>A0A7Y2RCW8_9GAMM</name>
<dbReference type="Gene3D" id="1.10.150.130">
    <property type="match status" value="1"/>
</dbReference>
<proteinExistence type="inferred from homology"/>
<evidence type="ECO:0000313" key="9">
    <source>
        <dbReference type="Proteomes" id="UP000569202"/>
    </source>
</evidence>
<evidence type="ECO:0000256" key="4">
    <source>
        <dbReference type="ARBA" id="ARBA00023172"/>
    </source>
</evidence>
<reference evidence="8 9" key="1">
    <citation type="submission" date="2020-04" db="EMBL/GenBank/DDBJ databases">
        <title>Acinetobacter Taxon 24.</title>
        <authorList>
            <person name="Nemec A."/>
            <person name="Radolfova-Krizova L."/>
            <person name="Higgins P.G."/>
            <person name="Spanelova P."/>
        </authorList>
    </citation>
    <scope>NUCLEOTIDE SEQUENCE [LARGE SCALE GENOMIC DNA]</scope>
    <source>
        <strain evidence="8 9">ANC 5380</strain>
    </source>
</reference>
<keyword evidence="4" id="KW-0233">DNA recombination</keyword>
<comment type="similarity">
    <text evidence="1">Belongs to the 'phage' integrase family.</text>
</comment>
<dbReference type="GO" id="GO:0006310">
    <property type="term" value="P:DNA recombination"/>
    <property type="evidence" value="ECO:0007669"/>
    <property type="project" value="UniProtKB-KW"/>
</dbReference>
<sequence length="382" mass="43871">MNTHEISQISPDIDYWQQENVIGAESEIDVIKSWLEFSCQNSENTYRSYVKEIKRFLIFCDSVGKSFHKITSKDLNQYYTILEFPTDDWLIPDVDMPTLKTQILTKGLNISSVGYTRKVLNIFYGYLLKSSVISVNPVSLSRKIKYEEPHNHIGKALSFDAWLELKKWLSIQVSRAKGPQERSKAIRNKWLLNLLYYSGVRRSSLIGLTMDCFKMEQRGTSRVWIMNFMMKGDRPHSIFMTDQLLEELKAYRASIGLHELPTGKETHIPVIAAISLKKNSLQNATTSISSRGVNFVIQECLSKAAADCHDHFISEELLHATTHTFRHTCATHWLTLGVDVVATKEHLGHRNINTTMVYMKNTDEHRKNEMDKLSKAFSNSGL</sequence>
<dbReference type="RefSeq" id="WP_171539689.1">
    <property type="nucleotide sequence ID" value="NZ_JABERL010000005.1"/>
</dbReference>
<dbReference type="CDD" id="cd00397">
    <property type="entry name" value="DNA_BRE_C"/>
    <property type="match status" value="1"/>
</dbReference>
<dbReference type="InterPro" id="IPR011010">
    <property type="entry name" value="DNA_brk_join_enz"/>
</dbReference>
<dbReference type="Gene3D" id="1.10.443.10">
    <property type="entry name" value="Intergrase catalytic core"/>
    <property type="match status" value="1"/>
</dbReference>
<dbReference type="SUPFAM" id="SSF56349">
    <property type="entry name" value="DNA breaking-rejoining enzymes"/>
    <property type="match status" value="1"/>
</dbReference>
<accession>A0A7Y2RCW8</accession>
<dbReference type="PANTHER" id="PTHR30349">
    <property type="entry name" value="PHAGE INTEGRASE-RELATED"/>
    <property type="match status" value="1"/>
</dbReference>
<keyword evidence="3 5" id="KW-0238">DNA-binding</keyword>
<protein>
    <submittedName>
        <fullName evidence="8">Tyrosine-type recombinase/integrase</fullName>
    </submittedName>
</protein>
<dbReference type="Pfam" id="PF00589">
    <property type="entry name" value="Phage_integrase"/>
    <property type="match status" value="1"/>
</dbReference>
<evidence type="ECO:0000259" key="7">
    <source>
        <dbReference type="PROSITE" id="PS51900"/>
    </source>
</evidence>
<evidence type="ECO:0000256" key="5">
    <source>
        <dbReference type="PROSITE-ProRule" id="PRU01248"/>
    </source>
</evidence>
<dbReference type="InterPro" id="IPR002104">
    <property type="entry name" value="Integrase_catalytic"/>
</dbReference>
<dbReference type="InterPro" id="IPR010998">
    <property type="entry name" value="Integrase_recombinase_N"/>
</dbReference>
<organism evidence="8 9">
    <name type="scientific">Acinetobacter terrae</name>
    <dbReference type="NCBI Taxonomy" id="2731247"/>
    <lineage>
        <taxon>Bacteria</taxon>
        <taxon>Pseudomonadati</taxon>
        <taxon>Pseudomonadota</taxon>
        <taxon>Gammaproteobacteria</taxon>
        <taxon>Moraxellales</taxon>
        <taxon>Moraxellaceae</taxon>
        <taxon>Acinetobacter</taxon>
        <taxon>Acinetobacter Taxon 24</taxon>
    </lineage>
</organism>
<dbReference type="InterPro" id="IPR050090">
    <property type="entry name" value="Tyrosine_recombinase_XerCD"/>
</dbReference>
<comment type="caution">
    <text evidence="8">The sequence shown here is derived from an EMBL/GenBank/DDBJ whole genome shotgun (WGS) entry which is preliminary data.</text>
</comment>
<evidence type="ECO:0000259" key="6">
    <source>
        <dbReference type="PROSITE" id="PS51898"/>
    </source>
</evidence>
<feature type="domain" description="Tyr recombinase" evidence="6">
    <location>
        <begin position="152"/>
        <end position="371"/>
    </location>
</feature>
<dbReference type="PANTHER" id="PTHR30349:SF41">
    <property type="entry name" value="INTEGRASE_RECOMBINASE PROTEIN MJ0367-RELATED"/>
    <property type="match status" value="1"/>
</dbReference>
<feature type="domain" description="Core-binding (CB)" evidence="7">
    <location>
        <begin position="25"/>
        <end position="128"/>
    </location>
</feature>
<evidence type="ECO:0000256" key="1">
    <source>
        <dbReference type="ARBA" id="ARBA00008857"/>
    </source>
</evidence>
<dbReference type="GO" id="GO:0003677">
    <property type="term" value="F:DNA binding"/>
    <property type="evidence" value="ECO:0007669"/>
    <property type="project" value="UniProtKB-UniRule"/>
</dbReference>
<evidence type="ECO:0000313" key="8">
    <source>
        <dbReference type="EMBL" id="NNH76486.1"/>
    </source>
</evidence>
<dbReference type="EMBL" id="JABERL010000005">
    <property type="protein sequence ID" value="NNH76486.1"/>
    <property type="molecule type" value="Genomic_DNA"/>
</dbReference>
<dbReference type="AlphaFoldDB" id="A0A7Y2RCW8"/>
<gene>
    <name evidence="8" type="ORF">HLH17_02050</name>
</gene>
<dbReference type="GO" id="GO:0015074">
    <property type="term" value="P:DNA integration"/>
    <property type="evidence" value="ECO:0007669"/>
    <property type="project" value="UniProtKB-KW"/>
</dbReference>